<protein>
    <recommendedName>
        <fullName evidence="11 14">Protoheme IX farnesyltransferase</fullName>
        <ecNumber evidence="3 14">2.5.1.141</ecNumber>
    </recommendedName>
    <alternativeName>
        <fullName evidence="12 14">Heme B farnesyltransferase</fullName>
    </alternativeName>
    <alternativeName>
        <fullName evidence="10 14">Heme O synthase</fullName>
    </alternativeName>
</protein>
<keyword evidence="8 14" id="KW-0350">Heme biosynthesis</keyword>
<dbReference type="InterPro" id="IPR044878">
    <property type="entry name" value="UbiA_sf"/>
</dbReference>
<evidence type="ECO:0000256" key="7">
    <source>
        <dbReference type="ARBA" id="ARBA00022989"/>
    </source>
</evidence>
<name>A0A6S6T2J5_9GAMM</name>
<feature type="transmembrane region" description="Helical" evidence="14">
    <location>
        <begin position="23"/>
        <end position="43"/>
    </location>
</feature>
<dbReference type="PROSITE" id="PS00943">
    <property type="entry name" value="UBIA"/>
    <property type="match status" value="1"/>
</dbReference>
<dbReference type="InterPro" id="IPR030470">
    <property type="entry name" value="UbiA_prenylTrfase_CS"/>
</dbReference>
<dbReference type="PANTHER" id="PTHR43448">
    <property type="entry name" value="PROTOHEME IX FARNESYLTRANSFERASE, MITOCHONDRIAL"/>
    <property type="match status" value="1"/>
</dbReference>
<dbReference type="UniPathway" id="UPA00834">
    <property type="reaction ID" value="UER00712"/>
</dbReference>
<gene>
    <name evidence="14" type="primary">cyoE</name>
    <name evidence="15" type="ORF">HELGO_WM19248</name>
</gene>
<feature type="transmembrane region" description="Helical" evidence="14">
    <location>
        <begin position="89"/>
        <end position="111"/>
    </location>
</feature>
<evidence type="ECO:0000256" key="6">
    <source>
        <dbReference type="ARBA" id="ARBA00022692"/>
    </source>
</evidence>
<evidence type="ECO:0000256" key="5">
    <source>
        <dbReference type="ARBA" id="ARBA00022679"/>
    </source>
</evidence>
<evidence type="ECO:0000256" key="10">
    <source>
        <dbReference type="ARBA" id="ARBA00030253"/>
    </source>
</evidence>
<dbReference type="NCBIfam" id="TIGR01473">
    <property type="entry name" value="cyoE_ctaB"/>
    <property type="match status" value="1"/>
</dbReference>
<feature type="transmembrane region" description="Helical" evidence="14">
    <location>
        <begin position="144"/>
        <end position="165"/>
    </location>
</feature>
<evidence type="ECO:0000256" key="12">
    <source>
        <dbReference type="ARBA" id="ARBA00042475"/>
    </source>
</evidence>
<evidence type="ECO:0000256" key="11">
    <source>
        <dbReference type="ARBA" id="ARBA00040810"/>
    </source>
</evidence>
<evidence type="ECO:0000256" key="9">
    <source>
        <dbReference type="ARBA" id="ARBA00023136"/>
    </source>
</evidence>
<dbReference type="PANTHER" id="PTHR43448:SF7">
    <property type="entry name" value="4-HYDROXYBENZOATE SOLANESYLTRANSFERASE"/>
    <property type="match status" value="1"/>
</dbReference>
<feature type="transmembrane region" description="Helical" evidence="14">
    <location>
        <begin position="218"/>
        <end position="235"/>
    </location>
</feature>
<evidence type="ECO:0000256" key="3">
    <source>
        <dbReference type="ARBA" id="ARBA00012292"/>
    </source>
</evidence>
<comment type="function">
    <text evidence="14">Converts heme B (protoheme IX) to heme O by substitution of the vinyl group on carbon 2 of heme B porphyrin ring with a hydroxyethyl farnesyl side group.</text>
</comment>
<comment type="miscellaneous">
    <text evidence="14">Carbon 2 of the heme B porphyrin ring is defined according to the Fischer nomenclature.</text>
</comment>
<dbReference type="Pfam" id="PF01040">
    <property type="entry name" value="UbiA"/>
    <property type="match status" value="1"/>
</dbReference>
<dbReference type="GO" id="GO:0008495">
    <property type="term" value="F:protoheme IX farnesyltransferase activity"/>
    <property type="evidence" value="ECO:0007669"/>
    <property type="project" value="UniProtKB-UniRule"/>
</dbReference>
<dbReference type="EMBL" id="CACVAV010000275">
    <property type="protein sequence ID" value="CAA6817321.1"/>
    <property type="molecule type" value="Genomic_DNA"/>
</dbReference>
<dbReference type="InterPro" id="IPR000537">
    <property type="entry name" value="UbiA_prenyltransferase"/>
</dbReference>
<feature type="transmembrane region" description="Helical" evidence="14">
    <location>
        <begin position="241"/>
        <end position="261"/>
    </location>
</feature>
<evidence type="ECO:0000256" key="4">
    <source>
        <dbReference type="ARBA" id="ARBA00022475"/>
    </source>
</evidence>
<comment type="subcellular location">
    <subcellularLocation>
        <location evidence="1 14">Cell membrane</location>
        <topology evidence="1 14">Multi-pass membrane protein</topology>
    </subcellularLocation>
</comment>
<dbReference type="HAMAP" id="MF_00154">
    <property type="entry name" value="CyoE_CtaB"/>
    <property type="match status" value="1"/>
</dbReference>
<evidence type="ECO:0000256" key="2">
    <source>
        <dbReference type="ARBA" id="ARBA00004919"/>
    </source>
</evidence>
<evidence type="ECO:0000313" key="15">
    <source>
        <dbReference type="EMBL" id="CAA6817321.1"/>
    </source>
</evidence>
<comment type="pathway">
    <text evidence="2 14">Porphyrin-containing compound metabolism; heme O biosynthesis; heme O from protoheme: step 1/1.</text>
</comment>
<keyword evidence="9 14" id="KW-0472">Membrane</keyword>
<evidence type="ECO:0000256" key="13">
    <source>
        <dbReference type="ARBA" id="ARBA00047690"/>
    </source>
</evidence>
<dbReference type="AlphaFoldDB" id="A0A6S6T2J5"/>
<evidence type="ECO:0000256" key="1">
    <source>
        <dbReference type="ARBA" id="ARBA00004651"/>
    </source>
</evidence>
<keyword evidence="7 14" id="KW-1133">Transmembrane helix</keyword>
<dbReference type="Gene3D" id="1.10.357.140">
    <property type="entry name" value="UbiA prenyltransferase"/>
    <property type="match status" value="1"/>
</dbReference>
<sequence length="303" mass="33206">MQLAATMNTTLFKAYYECCKPKVVYLILFTALVGMLLSTPGMIPLDTAFWGLVGIGLAAAAGAALNHAIDQTIDQRMDRTRARPVAQGVLKPLNVVIFALTMTALSALILFTLVNTLTALLTMASMIGYAIIYTVFLKHSTPQNIVIGGAAGAAPPVLGWTAITGQLHPEALLLFLIIFVWTPPHFWALAIKRQKDYAKAGVPMLPVTHGIPFTKLHIVLYTILLVIVSIVPFLIFMSGTLYLVGAIGLGIGFAYYAWKLYSGEGDEYAMKTFGYSIFYLTALFAFFLLDHYLRVFIRHTFIG</sequence>
<evidence type="ECO:0000256" key="8">
    <source>
        <dbReference type="ARBA" id="ARBA00023133"/>
    </source>
</evidence>
<feature type="transmembrane region" description="Helical" evidence="14">
    <location>
        <begin position="273"/>
        <end position="293"/>
    </location>
</feature>
<feature type="transmembrane region" description="Helical" evidence="14">
    <location>
        <begin position="117"/>
        <end position="137"/>
    </location>
</feature>
<comment type="catalytic activity">
    <reaction evidence="13 14">
        <text>heme b + (2E,6E)-farnesyl diphosphate + H2O = Fe(II)-heme o + diphosphate</text>
        <dbReference type="Rhea" id="RHEA:28070"/>
        <dbReference type="ChEBI" id="CHEBI:15377"/>
        <dbReference type="ChEBI" id="CHEBI:33019"/>
        <dbReference type="ChEBI" id="CHEBI:60344"/>
        <dbReference type="ChEBI" id="CHEBI:60530"/>
        <dbReference type="ChEBI" id="CHEBI:175763"/>
        <dbReference type="EC" id="2.5.1.141"/>
    </reaction>
</comment>
<dbReference type="GO" id="GO:0048034">
    <property type="term" value="P:heme O biosynthetic process"/>
    <property type="evidence" value="ECO:0007669"/>
    <property type="project" value="UniProtKB-UniRule"/>
</dbReference>
<dbReference type="CDD" id="cd13957">
    <property type="entry name" value="PT_UbiA_Cox10"/>
    <property type="match status" value="1"/>
</dbReference>
<proteinExistence type="inferred from homology"/>
<dbReference type="GO" id="GO:0005886">
    <property type="term" value="C:plasma membrane"/>
    <property type="evidence" value="ECO:0007669"/>
    <property type="project" value="UniProtKB-SubCell"/>
</dbReference>
<feature type="transmembrane region" description="Helical" evidence="14">
    <location>
        <begin position="49"/>
        <end position="69"/>
    </location>
</feature>
<keyword evidence="5 14" id="KW-0808">Transferase</keyword>
<dbReference type="InterPro" id="IPR006369">
    <property type="entry name" value="Protohaem_IX_farnesylTrfase"/>
</dbReference>
<keyword evidence="4 14" id="KW-1003">Cell membrane</keyword>
<dbReference type="NCBIfam" id="NF003349">
    <property type="entry name" value="PRK04375.1-2"/>
    <property type="match status" value="1"/>
</dbReference>
<dbReference type="EC" id="2.5.1.141" evidence="3 14"/>
<keyword evidence="6 14" id="KW-0812">Transmembrane</keyword>
<feature type="transmembrane region" description="Helical" evidence="14">
    <location>
        <begin position="171"/>
        <end position="190"/>
    </location>
</feature>
<organism evidence="15">
    <name type="scientific">uncultured Thiotrichaceae bacterium</name>
    <dbReference type="NCBI Taxonomy" id="298394"/>
    <lineage>
        <taxon>Bacteria</taxon>
        <taxon>Pseudomonadati</taxon>
        <taxon>Pseudomonadota</taxon>
        <taxon>Gammaproteobacteria</taxon>
        <taxon>Thiotrichales</taxon>
        <taxon>Thiotrichaceae</taxon>
        <taxon>environmental samples</taxon>
    </lineage>
</organism>
<comment type="similarity">
    <text evidence="14">Belongs to the UbiA prenyltransferase family. Protoheme IX farnesyltransferase subfamily.</text>
</comment>
<evidence type="ECO:0000256" key="14">
    <source>
        <dbReference type="HAMAP-Rule" id="MF_00154"/>
    </source>
</evidence>
<accession>A0A6S6T2J5</accession>
<reference evidence="15" key="1">
    <citation type="submission" date="2020-01" db="EMBL/GenBank/DDBJ databases">
        <authorList>
            <person name="Meier V. D."/>
            <person name="Meier V D."/>
        </authorList>
    </citation>
    <scope>NUCLEOTIDE SEQUENCE</scope>
    <source>
        <strain evidence="15">HLG_WM_MAG_08</strain>
    </source>
</reference>